<accession>A0A0D1VTY3</accession>
<evidence type="ECO:0000256" key="2">
    <source>
        <dbReference type="ARBA" id="ARBA00022692"/>
    </source>
</evidence>
<organism evidence="6 7">
    <name type="scientific">Exophiala sideris</name>
    <dbReference type="NCBI Taxonomy" id="1016849"/>
    <lineage>
        <taxon>Eukaryota</taxon>
        <taxon>Fungi</taxon>
        <taxon>Dikarya</taxon>
        <taxon>Ascomycota</taxon>
        <taxon>Pezizomycotina</taxon>
        <taxon>Eurotiomycetes</taxon>
        <taxon>Chaetothyriomycetidae</taxon>
        <taxon>Chaetothyriales</taxon>
        <taxon>Herpotrichiellaceae</taxon>
        <taxon>Exophiala</taxon>
    </lineage>
</organism>
<protein>
    <submittedName>
        <fullName evidence="6">Uncharacterized protein</fullName>
    </submittedName>
</protein>
<comment type="subcellular location">
    <subcellularLocation>
        <location evidence="1">Membrane</location>
        <topology evidence="1">Multi-pass membrane protein</topology>
    </subcellularLocation>
</comment>
<feature type="transmembrane region" description="Helical" evidence="5">
    <location>
        <begin position="307"/>
        <end position="329"/>
    </location>
</feature>
<evidence type="ECO:0000313" key="7">
    <source>
        <dbReference type="Proteomes" id="UP000053599"/>
    </source>
</evidence>
<keyword evidence="4 5" id="KW-0472">Membrane</keyword>
<feature type="transmembrane region" description="Helical" evidence="5">
    <location>
        <begin position="349"/>
        <end position="369"/>
    </location>
</feature>
<name>A0A0D1VTY3_9EURO</name>
<proteinExistence type="predicted"/>
<evidence type="ECO:0000256" key="5">
    <source>
        <dbReference type="SAM" id="Phobius"/>
    </source>
</evidence>
<dbReference type="STRING" id="1016849.A0A0D1VTY3"/>
<sequence>MEVYRQDDGQLPFLRESVDPDRFLKGPPPTGIWIVFTEPMFFEKRSRLRESMTTQWNYPAMLWHKSYNESNGYAGSARHEGAIVVDTSWFHFLIKQLKPRGLPTKTWYYYVYEWYEMSFYIYTIPNGATVMFCMDTPPQFEKELLHTLNTRNKLVPEHKLAFLQSTVLGQLLKMYDHSVWTIRDVVRDLEKERDLSGATRQKHLDFAQMHDLARHIIHTCEIIAVACDNITELLAGHGVDNGRRCQCLPNTTDTGKVACSHNDMASSLGLLRNLGRRAEALNARLRNEINLGFNLVVQHDSASMKTIAVVTLAFLPATFVSTVFSMSFFSMSFNDDNGKEEWNVSNKFWIYWVLAVPLTILTLLCWTYGQRAGGLEVMPNFRTRQGKA</sequence>
<dbReference type="GO" id="GO:0016020">
    <property type="term" value="C:membrane"/>
    <property type="evidence" value="ECO:0007669"/>
    <property type="project" value="UniProtKB-SubCell"/>
</dbReference>
<dbReference type="HOGENOM" id="CLU_041307_1_1_1"/>
<dbReference type="AlphaFoldDB" id="A0A0D1VTY3"/>
<gene>
    <name evidence="6" type="ORF">PV11_07156</name>
</gene>
<dbReference type="InterPro" id="IPR045863">
    <property type="entry name" value="CorA_TM1_TM2"/>
</dbReference>
<evidence type="ECO:0000256" key="4">
    <source>
        <dbReference type="ARBA" id="ARBA00023136"/>
    </source>
</evidence>
<dbReference type="Pfam" id="PF01544">
    <property type="entry name" value="CorA"/>
    <property type="match status" value="1"/>
</dbReference>
<dbReference type="Gene3D" id="1.20.58.340">
    <property type="entry name" value="Magnesium transport protein CorA, transmembrane region"/>
    <property type="match status" value="1"/>
</dbReference>
<keyword evidence="2 5" id="KW-0812">Transmembrane</keyword>
<dbReference type="InterPro" id="IPR002523">
    <property type="entry name" value="MgTranspt_CorA/ZnTranspt_ZntB"/>
</dbReference>
<reference evidence="6 7" key="1">
    <citation type="submission" date="2015-01" db="EMBL/GenBank/DDBJ databases">
        <title>The Genome Sequence of Exophiala sideris CBS121828.</title>
        <authorList>
            <consortium name="The Broad Institute Genomics Platform"/>
            <person name="Cuomo C."/>
            <person name="de Hoog S."/>
            <person name="Gorbushina A."/>
            <person name="Stielow B."/>
            <person name="Teixiera M."/>
            <person name="Abouelleil A."/>
            <person name="Chapman S.B."/>
            <person name="Priest M."/>
            <person name="Young S.K."/>
            <person name="Wortman J."/>
            <person name="Nusbaum C."/>
            <person name="Birren B."/>
        </authorList>
    </citation>
    <scope>NUCLEOTIDE SEQUENCE [LARGE SCALE GENOMIC DNA]</scope>
    <source>
        <strain evidence="6 7">CBS 121828</strain>
    </source>
</reference>
<dbReference type="OrthoDB" id="5207033at2759"/>
<dbReference type="EMBL" id="KN846953">
    <property type="protein sequence ID" value="KIV79605.1"/>
    <property type="molecule type" value="Genomic_DNA"/>
</dbReference>
<evidence type="ECO:0000256" key="1">
    <source>
        <dbReference type="ARBA" id="ARBA00004141"/>
    </source>
</evidence>
<dbReference type="Proteomes" id="UP000053599">
    <property type="component" value="Unassembled WGS sequence"/>
</dbReference>
<keyword evidence="3 5" id="KW-1133">Transmembrane helix</keyword>
<evidence type="ECO:0000256" key="3">
    <source>
        <dbReference type="ARBA" id="ARBA00022989"/>
    </source>
</evidence>
<dbReference type="SUPFAM" id="SSF144083">
    <property type="entry name" value="Magnesium transport protein CorA, transmembrane region"/>
    <property type="match status" value="1"/>
</dbReference>
<evidence type="ECO:0000313" key="6">
    <source>
        <dbReference type="EMBL" id="KIV79605.1"/>
    </source>
</evidence>